<dbReference type="GO" id="GO:0016301">
    <property type="term" value="F:kinase activity"/>
    <property type="evidence" value="ECO:0007669"/>
    <property type="project" value="UniProtKB-KW"/>
</dbReference>
<evidence type="ECO:0000313" key="5">
    <source>
        <dbReference type="EMBL" id="MBY8336571.1"/>
    </source>
</evidence>
<evidence type="ECO:0000256" key="2">
    <source>
        <dbReference type="ARBA" id="ARBA00022679"/>
    </source>
</evidence>
<dbReference type="InterPro" id="IPR052700">
    <property type="entry name" value="Carb_kinase_PfkB-like"/>
</dbReference>
<feature type="domain" description="Carbohydrate kinase PfkB" evidence="4">
    <location>
        <begin position="46"/>
        <end position="321"/>
    </location>
</feature>
<dbReference type="Proteomes" id="UP000759298">
    <property type="component" value="Unassembled WGS sequence"/>
</dbReference>
<reference evidence="5 6" key="1">
    <citation type="submission" date="2021-07" db="EMBL/GenBank/DDBJ databases">
        <title>Alteriqipengyuania abyssalis NZ-12B nov, sp.nov isolated from deep sea sponge in pacific ocean.</title>
        <authorList>
            <person name="Tareen S."/>
            <person name="Wink J."/>
        </authorList>
    </citation>
    <scope>NUCLEOTIDE SEQUENCE [LARGE SCALE GENOMIC DNA]</scope>
    <source>
        <strain evidence="5 6">NZ-12B</strain>
    </source>
</reference>
<dbReference type="RefSeq" id="WP_222824248.1">
    <property type="nucleotide sequence ID" value="NZ_JAHWXP010000002.1"/>
</dbReference>
<dbReference type="InterPro" id="IPR011611">
    <property type="entry name" value="PfkB_dom"/>
</dbReference>
<evidence type="ECO:0000256" key="3">
    <source>
        <dbReference type="ARBA" id="ARBA00022777"/>
    </source>
</evidence>
<keyword evidence="2" id="KW-0808">Transferase</keyword>
<gene>
    <name evidence="5" type="ORF">KYN89_05885</name>
</gene>
<dbReference type="Pfam" id="PF00294">
    <property type="entry name" value="PfkB"/>
    <property type="match status" value="1"/>
</dbReference>
<keyword evidence="6" id="KW-1185">Reference proteome</keyword>
<evidence type="ECO:0000259" key="4">
    <source>
        <dbReference type="Pfam" id="PF00294"/>
    </source>
</evidence>
<sequence length="335" mass="35537">MADPKFDVIAIGNAIVDVIAPVSHEFLKEEELPAGSMRLIDAERSVDLYGKMGQTKEISGGAAANTLAGATMLGLKTAFIGQVADDQLGEIYRHDLTSVGVSFDTPARPYSDKESEPPTGRCLVLVDPDGERTMNTSLGASQFLPAEAIDDDLIRSTKVLFLEGYLWDPTEPREAMKRAIGVARDAGVKIAFATCADFCVHMHGGDFRALINDGLIDILFVNEEEAGILEGSDPDTAFESLANDVPLVVMTCGPKGAVAARGDERASVKPEPVEKVQDLTGAGDLFAAGFLSGYCRDASLEESLIRGAVAAGEVISHWGARPEADLQALVAKRLG</sequence>
<dbReference type="SUPFAM" id="SSF53613">
    <property type="entry name" value="Ribokinase-like"/>
    <property type="match status" value="1"/>
</dbReference>
<organism evidence="5 6">
    <name type="scientific">Alteriqipengyuania abyssalis</name>
    <dbReference type="NCBI Taxonomy" id="2860200"/>
    <lineage>
        <taxon>Bacteria</taxon>
        <taxon>Pseudomonadati</taxon>
        <taxon>Pseudomonadota</taxon>
        <taxon>Alphaproteobacteria</taxon>
        <taxon>Sphingomonadales</taxon>
        <taxon>Erythrobacteraceae</taxon>
        <taxon>Alteriqipengyuania</taxon>
    </lineage>
</organism>
<name>A0ABS7PBY3_9SPHN</name>
<dbReference type="Gene3D" id="3.40.1190.20">
    <property type="match status" value="1"/>
</dbReference>
<dbReference type="CDD" id="cd01168">
    <property type="entry name" value="adenosine_kinase"/>
    <property type="match status" value="1"/>
</dbReference>
<dbReference type="EMBL" id="JAHWXP010000002">
    <property type="protein sequence ID" value="MBY8336571.1"/>
    <property type="molecule type" value="Genomic_DNA"/>
</dbReference>
<accession>A0ABS7PBY3</accession>
<comment type="caution">
    <text evidence="5">The sequence shown here is derived from an EMBL/GenBank/DDBJ whole genome shotgun (WGS) entry which is preliminary data.</text>
</comment>
<evidence type="ECO:0000313" key="6">
    <source>
        <dbReference type="Proteomes" id="UP000759298"/>
    </source>
</evidence>
<evidence type="ECO:0000256" key="1">
    <source>
        <dbReference type="ARBA" id="ARBA00010688"/>
    </source>
</evidence>
<dbReference type="PANTHER" id="PTHR43320:SF3">
    <property type="entry name" value="CARBOHYDRATE KINASE PFKB DOMAIN-CONTAINING PROTEIN"/>
    <property type="match status" value="1"/>
</dbReference>
<keyword evidence="3 5" id="KW-0418">Kinase</keyword>
<comment type="similarity">
    <text evidence="1">Belongs to the carbohydrate kinase PfkB family.</text>
</comment>
<dbReference type="InterPro" id="IPR029056">
    <property type="entry name" value="Ribokinase-like"/>
</dbReference>
<protein>
    <submittedName>
        <fullName evidence="5">Adenosine kinase</fullName>
    </submittedName>
</protein>
<proteinExistence type="inferred from homology"/>
<dbReference type="PANTHER" id="PTHR43320">
    <property type="entry name" value="SUGAR KINASE"/>
    <property type="match status" value="1"/>
</dbReference>